<dbReference type="EMBL" id="LGIQ01000002">
    <property type="protein sequence ID" value="KNB74306.1"/>
    <property type="molecule type" value="Genomic_DNA"/>
</dbReference>
<evidence type="ECO:0000313" key="1">
    <source>
        <dbReference type="EMBL" id="KNB74306.1"/>
    </source>
</evidence>
<dbReference type="STRING" id="54915.ADS79_00910"/>
<dbReference type="Proteomes" id="UP000036834">
    <property type="component" value="Unassembled WGS sequence"/>
</dbReference>
<name>A0A0K9Z056_9BACL</name>
<protein>
    <submittedName>
        <fullName evidence="1">Uncharacterized protein</fullName>
    </submittedName>
</protein>
<reference evidence="2" key="1">
    <citation type="submission" date="2015-07" db="EMBL/GenBank/DDBJ databases">
        <title>Genome sequencing project for genomic taxonomy and phylogenomics of Bacillus-like bacteria.</title>
        <authorList>
            <person name="Liu B."/>
            <person name="Wang J."/>
            <person name="Zhu Y."/>
            <person name="Liu G."/>
            <person name="Chen Q."/>
            <person name="Chen Z."/>
            <person name="Lan J."/>
            <person name="Che J."/>
            <person name="Ge C."/>
            <person name="Shi H."/>
            <person name="Pan Z."/>
            <person name="Liu X."/>
        </authorList>
    </citation>
    <scope>NUCLEOTIDE SEQUENCE [LARGE SCALE GENOMIC DNA]</scope>
    <source>
        <strain evidence="2">DSM 9887</strain>
    </source>
</reference>
<dbReference type="PATRIC" id="fig|54915.3.peg.5327"/>
<sequence length="85" mass="9511">MCGDGLGSSDMIEISSLSYLWFFLSISPQKSTRGTNWAEEYDETAANKASGSLFPKMHEYVNITLKTVQPPKHSFCKNRITSTTK</sequence>
<proteinExistence type="predicted"/>
<accession>A0A0K9Z056</accession>
<organism evidence="1 2">
    <name type="scientific">Brevibacillus reuszeri</name>
    <dbReference type="NCBI Taxonomy" id="54915"/>
    <lineage>
        <taxon>Bacteria</taxon>
        <taxon>Bacillati</taxon>
        <taxon>Bacillota</taxon>
        <taxon>Bacilli</taxon>
        <taxon>Bacillales</taxon>
        <taxon>Paenibacillaceae</taxon>
        <taxon>Brevibacillus</taxon>
    </lineage>
</organism>
<dbReference type="AlphaFoldDB" id="A0A0K9Z056"/>
<comment type="caution">
    <text evidence="1">The sequence shown here is derived from an EMBL/GenBank/DDBJ whole genome shotgun (WGS) entry which is preliminary data.</text>
</comment>
<gene>
    <name evidence="1" type="ORF">ADS79_00910</name>
</gene>
<evidence type="ECO:0000313" key="2">
    <source>
        <dbReference type="Proteomes" id="UP000036834"/>
    </source>
</evidence>